<dbReference type="OrthoDB" id="6088948at2"/>
<feature type="domain" description="DNA-binding protein H-NS-like C-terminal" evidence="9">
    <location>
        <begin position="91"/>
        <end position="138"/>
    </location>
</feature>
<dbReference type="InterPro" id="IPR027444">
    <property type="entry name" value="H-NS_C_dom"/>
</dbReference>
<dbReference type="Gene3D" id="1.10.287.1050">
    <property type="entry name" value="H-NS histone-like proteins"/>
    <property type="match status" value="1"/>
</dbReference>
<feature type="coiled-coil region" evidence="7">
    <location>
        <begin position="23"/>
        <end position="64"/>
    </location>
</feature>
<dbReference type="InterPro" id="IPR037150">
    <property type="entry name" value="H-NS_C_dom_sf"/>
</dbReference>
<comment type="similarity">
    <text evidence="2 5">Belongs to the histone-like protein H-NS family.</text>
</comment>
<dbReference type="GO" id="GO:0005829">
    <property type="term" value="C:cytosol"/>
    <property type="evidence" value="ECO:0007669"/>
    <property type="project" value="TreeGrafter"/>
</dbReference>
<evidence type="ECO:0000256" key="6">
    <source>
        <dbReference type="PIRSR" id="PIRSR002096-1"/>
    </source>
</evidence>
<dbReference type="eggNOG" id="COG2916">
    <property type="taxonomic scope" value="Bacteria"/>
</dbReference>
<evidence type="ECO:0000256" key="2">
    <source>
        <dbReference type="ARBA" id="ARBA00010610"/>
    </source>
</evidence>
<dbReference type="InterPro" id="IPR054180">
    <property type="entry name" value="H-NS-like_N"/>
</dbReference>
<keyword evidence="11" id="KW-1185">Reference proteome</keyword>
<evidence type="ECO:0000256" key="5">
    <source>
        <dbReference type="PIRNR" id="PIRNR002096"/>
    </source>
</evidence>
<feature type="compositionally biased region" description="Polar residues" evidence="8">
    <location>
        <begin position="111"/>
        <end position="127"/>
    </location>
</feature>
<dbReference type="Gene3D" id="4.10.430.10">
    <property type="entry name" value="Histone-like protein H-NS, C-terminal domain"/>
    <property type="match status" value="1"/>
</dbReference>
<feature type="region of interest" description="Disordered" evidence="8">
    <location>
        <begin position="108"/>
        <end position="127"/>
    </location>
</feature>
<protein>
    <recommendedName>
        <fullName evidence="5">DNA-binding protein</fullName>
    </recommendedName>
</protein>
<organism evidence="10 11">
    <name type="scientific">Vibrio ezurae NBRC 102218</name>
    <dbReference type="NCBI Taxonomy" id="1219080"/>
    <lineage>
        <taxon>Bacteria</taxon>
        <taxon>Pseudomonadati</taxon>
        <taxon>Pseudomonadota</taxon>
        <taxon>Gammaproteobacteria</taxon>
        <taxon>Vibrionales</taxon>
        <taxon>Vibrionaceae</taxon>
        <taxon>Vibrio</taxon>
    </lineage>
</organism>
<dbReference type="SUPFAM" id="SSF81273">
    <property type="entry name" value="H-NS histone-like proteins"/>
    <property type="match status" value="2"/>
</dbReference>
<proteinExistence type="inferred from homology"/>
<sequence length="140" mass="15714">MSEITKTLLNIRSLRAFSRELTLEQLEEALDKLTTVVEERRENEAEERAAREEKERKLAEYAQQLISEGIDIEDLVAAVAGDTSAKSSKAKTKRAPRPAKYEYVNEAGEQKTWTGQGRTPSAIQTQLDSGKSLDEFLIKA</sequence>
<dbReference type="GO" id="GO:0000976">
    <property type="term" value="F:transcription cis-regulatory region binding"/>
    <property type="evidence" value="ECO:0007669"/>
    <property type="project" value="TreeGrafter"/>
</dbReference>
<evidence type="ECO:0000313" key="11">
    <source>
        <dbReference type="Proteomes" id="UP000016562"/>
    </source>
</evidence>
<dbReference type="Pfam" id="PF22470">
    <property type="entry name" value="Histone_HNS_N"/>
    <property type="match status" value="1"/>
</dbReference>
<accession>U3AHG2</accession>
<dbReference type="GO" id="GO:0046983">
    <property type="term" value="F:protein dimerization activity"/>
    <property type="evidence" value="ECO:0007669"/>
    <property type="project" value="InterPro"/>
</dbReference>
<dbReference type="AlphaFoldDB" id="U3AHG2"/>
<dbReference type="FunFam" id="4.10.430.10:FF:000001">
    <property type="entry name" value="DNA-binding protein"/>
    <property type="match status" value="1"/>
</dbReference>
<reference evidence="10 11" key="1">
    <citation type="submission" date="2013-09" db="EMBL/GenBank/DDBJ databases">
        <title>Whole genome shotgun sequence of Vibrio ezurae NBRC 102218.</title>
        <authorList>
            <person name="Yoshida I."/>
            <person name="Hosoyama A."/>
            <person name="Numata M."/>
            <person name="Hashimoto M."/>
            <person name="Hosoyama Y."/>
            <person name="Tsuchikane K."/>
            <person name="Noguchi M."/>
            <person name="Hirakata S."/>
            <person name="Ichikawa N."/>
            <person name="Ohji S."/>
            <person name="Yamazoe A."/>
            <person name="Fujita N."/>
        </authorList>
    </citation>
    <scope>NUCLEOTIDE SEQUENCE [LARGE SCALE GENOMIC DNA]</scope>
    <source>
        <strain evidence="10 11">NBRC 102218</strain>
    </source>
</reference>
<feature type="DNA-binding region" evidence="6">
    <location>
        <begin position="116"/>
        <end position="121"/>
    </location>
</feature>
<dbReference type="RefSeq" id="WP_021713046.1">
    <property type="nucleotide sequence ID" value="NZ_BATM01000010.1"/>
</dbReference>
<dbReference type="GO" id="GO:0003681">
    <property type="term" value="F:bent DNA binding"/>
    <property type="evidence" value="ECO:0007669"/>
    <property type="project" value="TreeGrafter"/>
</dbReference>
<evidence type="ECO:0000256" key="4">
    <source>
        <dbReference type="ARBA" id="ARBA00023125"/>
    </source>
</evidence>
<evidence type="ECO:0000256" key="1">
    <source>
        <dbReference type="ARBA" id="ARBA00004453"/>
    </source>
</evidence>
<evidence type="ECO:0000313" key="10">
    <source>
        <dbReference type="EMBL" id="GAD79336.1"/>
    </source>
</evidence>
<dbReference type="PIRSF" id="PIRSF002096">
    <property type="entry name" value="HnS"/>
    <property type="match status" value="1"/>
</dbReference>
<dbReference type="Pfam" id="PF00816">
    <property type="entry name" value="Histone_HNS"/>
    <property type="match status" value="1"/>
</dbReference>
<comment type="subcellular location">
    <subcellularLocation>
        <location evidence="1">Cytoplasm</location>
        <location evidence="1">Nucleoid</location>
    </subcellularLocation>
</comment>
<feature type="region of interest" description="Disordered" evidence="8">
    <location>
        <begin position="83"/>
        <end position="103"/>
    </location>
</feature>
<dbReference type="STRING" id="1219080.VEZ01S_10_00140"/>
<evidence type="ECO:0000259" key="9">
    <source>
        <dbReference type="SMART" id="SM00528"/>
    </source>
</evidence>
<dbReference type="Proteomes" id="UP000016562">
    <property type="component" value="Unassembled WGS sequence"/>
</dbReference>
<comment type="caution">
    <text evidence="10">The sequence shown here is derived from an EMBL/GenBank/DDBJ whole genome shotgun (WGS) entry which is preliminary data.</text>
</comment>
<gene>
    <name evidence="10" type="primary">hns</name>
    <name evidence="10" type="ORF">VEZ01S_10_00140</name>
</gene>
<dbReference type="InterPro" id="IPR001801">
    <property type="entry name" value="Histone_HNS"/>
</dbReference>
<dbReference type="InterPro" id="IPR027454">
    <property type="entry name" value="Histone_HNS_N"/>
</dbReference>
<keyword evidence="4 5" id="KW-0238">DNA-binding</keyword>
<dbReference type="GO" id="GO:0030527">
    <property type="term" value="F:structural constituent of chromatin"/>
    <property type="evidence" value="ECO:0007669"/>
    <property type="project" value="InterPro"/>
</dbReference>
<keyword evidence="3" id="KW-0963">Cytoplasm</keyword>
<dbReference type="SMART" id="SM00528">
    <property type="entry name" value="HNS"/>
    <property type="match status" value="1"/>
</dbReference>
<dbReference type="PANTHER" id="PTHR38097">
    <property type="match status" value="1"/>
</dbReference>
<name>U3AHG2_9VIBR</name>
<evidence type="ECO:0000256" key="7">
    <source>
        <dbReference type="SAM" id="Coils"/>
    </source>
</evidence>
<dbReference type="EMBL" id="BATM01000010">
    <property type="protein sequence ID" value="GAD79336.1"/>
    <property type="molecule type" value="Genomic_DNA"/>
</dbReference>
<dbReference type="GO" id="GO:0009295">
    <property type="term" value="C:nucleoid"/>
    <property type="evidence" value="ECO:0007669"/>
    <property type="project" value="UniProtKB-SubCell"/>
</dbReference>
<dbReference type="PANTHER" id="PTHR38097:SF2">
    <property type="entry name" value="DNA-BINDING PROTEIN STPA"/>
    <property type="match status" value="1"/>
</dbReference>
<evidence type="ECO:0000256" key="3">
    <source>
        <dbReference type="ARBA" id="ARBA00022490"/>
    </source>
</evidence>
<dbReference type="GO" id="GO:0001217">
    <property type="term" value="F:DNA-binding transcription repressor activity"/>
    <property type="evidence" value="ECO:0007669"/>
    <property type="project" value="TreeGrafter"/>
</dbReference>
<evidence type="ECO:0000256" key="8">
    <source>
        <dbReference type="SAM" id="MobiDB-lite"/>
    </source>
</evidence>
<dbReference type="GO" id="GO:0003680">
    <property type="term" value="F:minor groove of adenine-thymine-rich DNA binding"/>
    <property type="evidence" value="ECO:0007669"/>
    <property type="project" value="TreeGrafter"/>
</dbReference>
<feature type="compositionally biased region" description="Basic residues" evidence="8">
    <location>
        <begin position="88"/>
        <end position="97"/>
    </location>
</feature>
<keyword evidence="7" id="KW-0175">Coiled coil</keyword>
<dbReference type="GO" id="GO:0032993">
    <property type="term" value="C:protein-DNA complex"/>
    <property type="evidence" value="ECO:0007669"/>
    <property type="project" value="TreeGrafter"/>
</dbReference>